<dbReference type="CDD" id="cd08422">
    <property type="entry name" value="PBP2_CrgA_like"/>
    <property type="match status" value="1"/>
</dbReference>
<dbReference type="AlphaFoldDB" id="A0A2M8S5B8"/>
<sequence>MQNRFEALKVFCSLAETLQFKETANRLAVSPPVVSRLIAELENYLGESLFIRNTRQVKLTDFGQAFLPKAERLLADSEALFVPSRARMADEMTGVVRISVPHLPGETAVIEAVAKRLAAYPDLVLDWGKDTQRLNVVEHQIDLGVRIGTVQNNRFIVKVVGETQEKLIATPEFLAAHGTPKRWRDVSDFPLVAHIDRNTGRAENWYLGGDIQITPTKPAVITNDYQAVLPFVRAGLGIGFVLDGMCKADLQAGRLVELFADLPRPSWQIYVYRPQRLVTPLRVKVVFDVLVEVLKTHI</sequence>
<dbReference type="Proteomes" id="UP000229329">
    <property type="component" value="Unassembled WGS sequence"/>
</dbReference>
<organism evidence="6 7">
    <name type="scientific">Conservatibacter flavescens</name>
    <dbReference type="NCBI Taxonomy" id="28161"/>
    <lineage>
        <taxon>Bacteria</taxon>
        <taxon>Pseudomonadati</taxon>
        <taxon>Pseudomonadota</taxon>
        <taxon>Gammaproteobacteria</taxon>
        <taxon>Pasteurellales</taxon>
        <taxon>Pasteurellaceae</taxon>
        <taxon>Conservatibacter</taxon>
    </lineage>
</organism>
<dbReference type="FunFam" id="1.10.10.10:FF:000001">
    <property type="entry name" value="LysR family transcriptional regulator"/>
    <property type="match status" value="1"/>
</dbReference>
<comment type="caution">
    <text evidence="6">The sequence shown here is derived from an EMBL/GenBank/DDBJ whole genome shotgun (WGS) entry which is preliminary data.</text>
</comment>
<keyword evidence="7" id="KW-1185">Reference proteome</keyword>
<evidence type="ECO:0000256" key="4">
    <source>
        <dbReference type="ARBA" id="ARBA00023163"/>
    </source>
</evidence>
<dbReference type="Pfam" id="PF00126">
    <property type="entry name" value="HTH_1"/>
    <property type="match status" value="1"/>
</dbReference>
<dbReference type="PROSITE" id="PS50931">
    <property type="entry name" value="HTH_LYSR"/>
    <property type="match status" value="1"/>
</dbReference>
<dbReference type="GO" id="GO:0006351">
    <property type="term" value="P:DNA-templated transcription"/>
    <property type="evidence" value="ECO:0007669"/>
    <property type="project" value="TreeGrafter"/>
</dbReference>
<dbReference type="GO" id="GO:0003700">
    <property type="term" value="F:DNA-binding transcription factor activity"/>
    <property type="evidence" value="ECO:0007669"/>
    <property type="project" value="InterPro"/>
</dbReference>
<keyword evidence="3" id="KW-0238">DNA-binding</keyword>
<dbReference type="PANTHER" id="PTHR30537:SF3">
    <property type="entry name" value="TRANSCRIPTIONAL REGULATORY PROTEIN"/>
    <property type="match status" value="1"/>
</dbReference>
<dbReference type="EMBL" id="PHHA01000002">
    <property type="protein sequence ID" value="PJG86339.1"/>
    <property type="molecule type" value="Genomic_DNA"/>
</dbReference>
<dbReference type="InterPro" id="IPR036388">
    <property type="entry name" value="WH-like_DNA-bd_sf"/>
</dbReference>
<dbReference type="InterPro" id="IPR005119">
    <property type="entry name" value="LysR_subst-bd"/>
</dbReference>
<proteinExistence type="inferred from homology"/>
<dbReference type="OrthoDB" id="8885940at2"/>
<comment type="similarity">
    <text evidence="1">Belongs to the LysR transcriptional regulatory family.</text>
</comment>
<evidence type="ECO:0000256" key="1">
    <source>
        <dbReference type="ARBA" id="ARBA00009437"/>
    </source>
</evidence>
<reference evidence="6 7" key="1">
    <citation type="submission" date="2017-11" db="EMBL/GenBank/DDBJ databases">
        <title>Reclassification of Bisgaard taxon 7 as Conservatibacter flavescens gen. nov., sp. nov.</title>
        <authorList>
            <person name="Christensen H."/>
        </authorList>
    </citation>
    <scope>NUCLEOTIDE SEQUENCE [LARGE SCALE GENOMIC DNA]</scope>
    <source>
        <strain evidence="6 7">7_4</strain>
    </source>
</reference>
<evidence type="ECO:0000313" key="7">
    <source>
        <dbReference type="Proteomes" id="UP000229329"/>
    </source>
</evidence>
<feature type="domain" description="HTH lysR-type" evidence="5">
    <location>
        <begin position="1"/>
        <end position="60"/>
    </location>
</feature>
<dbReference type="Gene3D" id="3.40.190.290">
    <property type="match status" value="1"/>
</dbReference>
<evidence type="ECO:0000259" key="5">
    <source>
        <dbReference type="PROSITE" id="PS50931"/>
    </source>
</evidence>
<evidence type="ECO:0000256" key="3">
    <source>
        <dbReference type="ARBA" id="ARBA00023125"/>
    </source>
</evidence>
<gene>
    <name evidence="6" type="ORF">CVP05_00565</name>
</gene>
<accession>A0A2M8S5B8</accession>
<dbReference type="InterPro" id="IPR058163">
    <property type="entry name" value="LysR-type_TF_proteobact-type"/>
</dbReference>
<dbReference type="Pfam" id="PF03466">
    <property type="entry name" value="LysR_substrate"/>
    <property type="match status" value="1"/>
</dbReference>
<keyword evidence="4" id="KW-0804">Transcription</keyword>
<evidence type="ECO:0000256" key="2">
    <source>
        <dbReference type="ARBA" id="ARBA00023015"/>
    </source>
</evidence>
<keyword evidence="2" id="KW-0805">Transcription regulation</keyword>
<dbReference type="PANTHER" id="PTHR30537">
    <property type="entry name" value="HTH-TYPE TRANSCRIPTIONAL REGULATOR"/>
    <property type="match status" value="1"/>
</dbReference>
<dbReference type="GO" id="GO:0043565">
    <property type="term" value="F:sequence-specific DNA binding"/>
    <property type="evidence" value="ECO:0007669"/>
    <property type="project" value="TreeGrafter"/>
</dbReference>
<evidence type="ECO:0000313" key="6">
    <source>
        <dbReference type="EMBL" id="PJG86339.1"/>
    </source>
</evidence>
<dbReference type="SUPFAM" id="SSF53850">
    <property type="entry name" value="Periplasmic binding protein-like II"/>
    <property type="match status" value="1"/>
</dbReference>
<dbReference type="RefSeq" id="WP_100287615.1">
    <property type="nucleotide sequence ID" value="NZ_PHHA01000002.1"/>
</dbReference>
<name>A0A2M8S5B8_9PAST</name>
<dbReference type="InterPro" id="IPR036390">
    <property type="entry name" value="WH_DNA-bd_sf"/>
</dbReference>
<dbReference type="InterPro" id="IPR000847">
    <property type="entry name" value="LysR_HTH_N"/>
</dbReference>
<dbReference type="Gene3D" id="1.10.10.10">
    <property type="entry name" value="Winged helix-like DNA-binding domain superfamily/Winged helix DNA-binding domain"/>
    <property type="match status" value="1"/>
</dbReference>
<dbReference type="SUPFAM" id="SSF46785">
    <property type="entry name" value="Winged helix' DNA-binding domain"/>
    <property type="match status" value="1"/>
</dbReference>
<protein>
    <submittedName>
        <fullName evidence="6">LysR family transcriptional regulator</fullName>
    </submittedName>
</protein>